<dbReference type="InterPro" id="IPR050976">
    <property type="entry name" value="Snaclec"/>
</dbReference>
<evidence type="ECO:0000313" key="4">
    <source>
        <dbReference type="Proteomes" id="UP000694520"/>
    </source>
</evidence>
<dbReference type="InterPro" id="IPR016186">
    <property type="entry name" value="C-type_lectin-like/link_sf"/>
</dbReference>
<reference evidence="3" key="3">
    <citation type="submission" date="2025-09" db="UniProtKB">
        <authorList>
            <consortium name="Ensembl"/>
        </authorList>
    </citation>
    <scope>IDENTIFICATION</scope>
</reference>
<dbReference type="Proteomes" id="UP000694520">
    <property type="component" value="Chromosome 13"/>
</dbReference>
<evidence type="ECO:0000256" key="1">
    <source>
        <dbReference type="ARBA" id="ARBA00023157"/>
    </source>
</evidence>
<dbReference type="PANTHER" id="PTHR22991:SF40">
    <property type="entry name" value="PROTEIN CBG13490"/>
    <property type="match status" value="1"/>
</dbReference>
<reference evidence="3" key="1">
    <citation type="submission" date="2019-05" db="EMBL/GenBank/DDBJ databases">
        <authorList>
            <person name="Zhang S."/>
            <person name="Liu J."/>
        </authorList>
    </citation>
    <scope>NUCLEOTIDE SEQUENCE [LARGE SCALE GENOMIC DNA]</scope>
</reference>
<name>A0A8B9WQU4_BOSMU</name>
<dbReference type="SMART" id="SM00034">
    <property type="entry name" value="CLECT"/>
    <property type="match status" value="1"/>
</dbReference>
<keyword evidence="1" id="KW-1015">Disulfide bond</keyword>
<dbReference type="InterPro" id="IPR018378">
    <property type="entry name" value="C-type_lectin_CS"/>
</dbReference>
<dbReference type="PROSITE" id="PS00615">
    <property type="entry name" value="C_TYPE_LECTIN_1"/>
    <property type="match status" value="1"/>
</dbReference>
<proteinExistence type="predicted"/>
<reference evidence="3" key="2">
    <citation type="submission" date="2025-08" db="UniProtKB">
        <authorList>
            <consortium name="Ensembl"/>
        </authorList>
    </citation>
    <scope>IDENTIFICATION</scope>
</reference>
<dbReference type="GeneTree" id="ENSGT00440000039859"/>
<dbReference type="Gene3D" id="3.10.100.10">
    <property type="entry name" value="Mannose-Binding Protein A, subunit A"/>
    <property type="match status" value="1"/>
</dbReference>
<evidence type="ECO:0000259" key="2">
    <source>
        <dbReference type="PROSITE" id="PS50041"/>
    </source>
</evidence>
<dbReference type="GO" id="GO:0006955">
    <property type="term" value="P:immune response"/>
    <property type="evidence" value="ECO:0007669"/>
    <property type="project" value="InterPro"/>
</dbReference>
<dbReference type="InterPro" id="IPR002352">
    <property type="entry name" value="Eosinophil_major_basic"/>
</dbReference>
<dbReference type="AlphaFoldDB" id="A0A8B9WQU4"/>
<dbReference type="Ensembl" id="ENSBGRT00000009775.1">
    <property type="protein sequence ID" value="ENSBGRP00000008493.1"/>
    <property type="gene ID" value="ENSBGRG00000005302.1"/>
</dbReference>
<accession>A0A8B9WQU4</accession>
<dbReference type="PROSITE" id="PS50041">
    <property type="entry name" value="C_TYPE_LECTIN_2"/>
    <property type="match status" value="1"/>
</dbReference>
<dbReference type="InterPro" id="IPR016187">
    <property type="entry name" value="CTDL_fold"/>
</dbReference>
<dbReference type="PRINTS" id="PR00770">
    <property type="entry name" value="EMAJORBASICP"/>
</dbReference>
<dbReference type="PANTHER" id="PTHR22991">
    <property type="entry name" value="PROTEIN CBG13490"/>
    <property type="match status" value="1"/>
</dbReference>
<dbReference type="SUPFAM" id="SSF56436">
    <property type="entry name" value="C-type lectin-like"/>
    <property type="match status" value="1"/>
</dbReference>
<sequence>MGFRGSSRYLISDLQMDVGSVLETQELNMKTVNFLSRLFSLQRVCRKCYRGNLASIHNFNVNLIIHRLSTTTNYGQVWIGGFIRGRLRCRRFFWTDGSYWNFAFWAAGQPRFGRGCCVALCTRGGHWRRASCKRRLPFVCSY</sequence>
<dbReference type="InterPro" id="IPR001304">
    <property type="entry name" value="C-type_lectin-like"/>
</dbReference>
<evidence type="ECO:0000313" key="3">
    <source>
        <dbReference type="Ensembl" id="ENSBGRP00000008493.1"/>
    </source>
</evidence>
<protein>
    <recommendedName>
        <fullName evidence="2">C-type lectin domain-containing protein</fullName>
    </recommendedName>
</protein>
<dbReference type="Pfam" id="PF00059">
    <property type="entry name" value="Lectin_C"/>
    <property type="match status" value="1"/>
</dbReference>
<feature type="domain" description="C-type lectin" evidence="2">
    <location>
        <begin position="42"/>
        <end position="141"/>
    </location>
</feature>
<keyword evidence="4" id="KW-1185">Reference proteome</keyword>
<organism evidence="3 4">
    <name type="scientific">Bos mutus grunniens</name>
    <name type="common">Wild yak</name>
    <name type="synonym">Bos grunniens</name>
    <dbReference type="NCBI Taxonomy" id="30521"/>
    <lineage>
        <taxon>Eukaryota</taxon>
        <taxon>Metazoa</taxon>
        <taxon>Chordata</taxon>
        <taxon>Craniata</taxon>
        <taxon>Vertebrata</taxon>
        <taxon>Euteleostomi</taxon>
        <taxon>Mammalia</taxon>
        <taxon>Eutheria</taxon>
        <taxon>Laurasiatheria</taxon>
        <taxon>Artiodactyla</taxon>
        <taxon>Ruminantia</taxon>
        <taxon>Pecora</taxon>
        <taxon>Bovidae</taxon>
        <taxon>Bovinae</taxon>
        <taxon>Bos</taxon>
    </lineage>
</organism>